<dbReference type="GeneID" id="118419473"/>
<keyword evidence="3" id="KW-1185">Reference proteome</keyword>
<keyword evidence="1" id="KW-0175">Coiled coil</keyword>
<feature type="compositionally biased region" description="Polar residues" evidence="2">
    <location>
        <begin position="164"/>
        <end position="185"/>
    </location>
</feature>
<feature type="region of interest" description="Disordered" evidence="2">
    <location>
        <begin position="126"/>
        <end position="192"/>
    </location>
</feature>
<dbReference type="PANTHER" id="PTHR47615">
    <property type="entry name" value="COILED-COIL DOMAIN-CONTAINING PROTEIN 158"/>
    <property type="match status" value="1"/>
</dbReference>
<evidence type="ECO:0000313" key="4">
    <source>
        <dbReference type="RefSeq" id="XP_035681747.1"/>
    </source>
</evidence>
<protein>
    <submittedName>
        <fullName evidence="4">Coiled-coil domain-containing protein 158-like isoform X1</fullName>
    </submittedName>
</protein>
<dbReference type="OrthoDB" id="10072099at2759"/>
<feature type="compositionally biased region" description="Low complexity" evidence="2">
    <location>
        <begin position="235"/>
        <end position="245"/>
    </location>
</feature>
<feature type="coiled-coil region" evidence="1">
    <location>
        <begin position="434"/>
        <end position="784"/>
    </location>
</feature>
<name>A0A9J7LFZ7_BRAFL</name>
<dbReference type="PANTHER" id="PTHR47615:SF1">
    <property type="entry name" value="COILED-COIL DOMAIN-CONTAINING PROTEIN 158"/>
    <property type="match status" value="1"/>
</dbReference>
<evidence type="ECO:0000313" key="3">
    <source>
        <dbReference type="Proteomes" id="UP000001554"/>
    </source>
</evidence>
<dbReference type="Pfam" id="PF15921">
    <property type="entry name" value="CCDC158"/>
    <property type="match status" value="1"/>
</dbReference>
<feature type="coiled-coil region" evidence="1">
    <location>
        <begin position="985"/>
        <end position="1068"/>
    </location>
</feature>
<dbReference type="Proteomes" id="UP000001554">
    <property type="component" value="Chromosome 7"/>
</dbReference>
<evidence type="ECO:0000256" key="1">
    <source>
        <dbReference type="SAM" id="Coils"/>
    </source>
</evidence>
<organism evidence="3 4">
    <name type="scientific">Branchiostoma floridae</name>
    <name type="common">Florida lancelet</name>
    <name type="synonym">Amphioxus</name>
    <dbReference type="NCBI Taxonomy" id="7739"/>
    <lineage>
        <taxon>Eukaryota</taxon>
        <taxon>Metazoa</taxon>
        <taxon>Chordata</taxon>
        <taxon>Cephalochordata</taxon>
        <taxon>Leptocardii</taxon>
        <taxon>Amphioxiformes</taxon>
        <taxon>Branchiostomatidae</taxon>
        <taxon>Branchiostoma</taxon>
    </lineage>
</organism>
<evidence type="ECO:0000256" key="2">
    <source>
        <dbReference type="SAM" id="MobiDB-lite"/>
    </source>
</evidence>
<feature type="compositionally biased region" description="Polar residues" evidence="2">
    <location>
        <begin position="63"/>
        <end position="79"/>
    </location>
</feature>
<feature type="compositionally biased region" description="Polar residues" evidence="2">
    <location>
        <begin position="1279"/>
        <end position="1301"/>
    </location>
</feature>
<dbReference type="InterPro" id="IPR031809">
    <property type="entry name" value="CCDC158"/>
</dbReference>
<dbReference type="RefSeq" id="XP_035681747.1">
    <property type="nucleotide sequence ID" value="XM_035825854.1"/>
</dbReference>
<feature type="compositionally biased region" description="Polar residues" evidence="2">
    <location>
        <begin position="1250"/>
        <end position="1267"/>
    </location>
</feature>
<gene>
    <name evidence="4" type="primary">LOC118419473</name>
</gene>
<dbReference type="OMA" id="CIIQCQE"/>
<reference evidence="3" key="1">
    <citation type="journal article" date="2020" name="Nat. Ecol. Evol.">
        <title>Deeply conserved synteny resolves early events in vertebrate evolution.</title>
        <authorList>
            <person name="Simakov O."/>
            <person name="Marletaz F."/>
            <person name="Yue J.X."/>
            <person name="O'Connell B."/>
            <person name="Jenkins J."/>
            <person name="Brandt A."/>
            <person name="Calef R."/>
            <person name="Tung C.H."/>
            <person name="Huang T.K."/>
            <person name="Schmutz J."/>
            <person name="Satoh N."/>
            <person name="Yu J.K."/>
            <person name="Putnam N.H."/>
            <person name="Green R.E."/>
            <person name="Rokhsar D.S."/>
        </authorList>
    </citation>
    <scope>NUCLEOTIDE SEQUENCE [LARGE SCALE GENOMIC DNA]</scope>
    <source>
        <strain evidence="3">S238N-H82</strain>
    </source>
</reference>
<accession>A0A9J7LFZ7</accession>
<sequence>MASLEDVLRLSRQRSQSLRTSSDYDEEIRRLELEGVRLGAGLGPQSLPASRSSSRPEVPGLSLDTTTPYSSASVTSAGPPTSIRALQTEVDSVKQHMQKQVELLQKFQDQLKVKSYEVNSIKAELRASEAGPDPVATTRASNAASQGSLSELKRLQGEVKKSTEGSSLRTSPVGQSYVQIRSSPSGKDPHIFIPSPRAVRIAVSPSNSEIIDKLMGTRPGQEVRLSGTQTGQDRTGGAMATGGRTSAFDTVGRGAEGGMLLQVEKERATAKSPELHPQSLSTIDSLQVQHLKEQLKQANELTDLQKHHFREAITELQDRLQEALLQRERLLEQRENESRERDQIVSQLQSTLKELESANKQQEKAMIDTNSRVDDLQKNLKTADVALVQIRTFLAQEEDGQGRPFLDGENARETGAALLPQVLQKCLQDRDVHIQTLTAKVTKLEQDVRESQQKLQEEQHRLTRDSQDRLQQVVQEYKQQLDSATERANNSRKQATTLQTQLTLLQEQTQSQVELKDGHIADLEAKYSSLRDEHKDMKQGYEKKVRELERALDTLHSELSNLQLEKEHYQESLEECEQEMAQLKQSLVRGDEDLKIEREQTKRLWSRDEDQSRRVHTLEAELEAASLEVRRLKELVQTVKQECKNQMEKQVLEVKEQEQQRLQEQINVLSAQLETERNQSQKLGREFEWKTDDIKALRQRVEELQHALDDAQKQLGSVVGEKNELSAVAEERLQDMERVRQERAHYIQMLEQRNEEFSSLQSSHDRLQVQLEEREKSLSTLQQQSENVSHMLHQGGQEAATLRVELDRISKALSDKMVETEELRMGYETLTQRLQLREKFLVKVEEEKKQLSQQVSERVREVTEVMREKDRASQELKDSRFQVAYLTDERDSLKALLEGREGETERQIKRLSSKLKAALQELEQTRKALQAKESVDNKAYHVAETIQQEVTDRRSEIDSLKSRLHWLEECLDTAVKEKTTLQTSSEGLNLKLEKSDGQISRLQEELLTVSDREQEARHRVTKLENALEKVEMLSRLAAVKHASQQALIEQQEQELARMKLRHSLELRELQRRAAGVTGVAADTAPDAAVAGVGSLTSAKVSTQGVLHQTIAPKSPPVSQKPSDSYLQSLAANADAGQELRRLLTDMRQLIVDSRPSDKHSRSSDRHSRSPDKHSHHRHSDKKHHKHRTSGKKRSPPSSATVSDTEETETDRYSRALNSTTSEDTVRYAGLDRPVSSSSPKKSTKSERQTAKSYQSRRSYDTNRSPSPIESLLLSHPVTRGNQSAITLTTDDLSTVPSTVPKTSRRGTELSRETVELCRRLEDKLQHLSQVGDHLKMENQEMAALIKSHDRQLKRVRQTEKTVQKVWK</sequence>
<feature type="compositionally biased region" description="Basic and acidic residues" evidence="2">
    <location>
        <begin position="151"/>
        <end position="163"/>
    </location>
</feature>
<dbReference type="KEGG" id="bfo:118419473"/>
<feature type="compositionally biased region" description="Basic and acidic residues" evidence="2">
    <location>
        <begin position="1154"/>
        <end position="1172"/>
    </location>
</feature>
<feature type="region of interest" description="Disordered" evidence="2">
    <location>
        <begin position="1"/>
        <end position="26"/>
    </location>
</feature>
<reference evidence="4" key="2">
    <citation type="submission" date="2025-08" db="UniProtKB">
        <authorList>
            <consortium name="RefSeq"/>
        </authorList>
    </citation>
    <scope>IDENTIFICATION</scope>
    <source>
        <strain evidence="4">S238N-H82</strain>
        <tissue evidence="4">Testes</tissue>
    </source>
</reference>
<feature type="coiled-coil region" evidence="1">
    <location>
        <begin position="306"/>
        <end position="379"/>
    </location>
</feature>
<feature type="coiled-coil region" evidence="1">
    <location>
        <begin position="901"/>
        <end position="935"/>
    </location>
</feature>
<feature type="region of interest" description="Disordered" evidence="2">
    <location>
        <begin position="39"/>
        <end position="83"/>
    </location>
</feature>
<feature type="compositionally biased region" description="Basic residues" evidence="2">
    <location>
        <begin position="1173"/>
        <end position="1194"/>
    </location>
</feature>
<feature type="region of interest" description="Disordered" evidence="2">
    <location>
        <begin position="221"/>
        <end position="252"/>
    </location>
</feature>
<proteinExistence type="predicted"/>
<feature type="compositionally biased region" description="Polar residues" evidence="2">
    <location>
        <begin position="138"/>
        <end position="149"/>
    </location>
</feature>
<feature type="region of interest" description="Disordered" evidence="2">
    <location>
        <begin position="1152"/>
        <end position="1310"/>
    </location>
</feature>